<keyword evidence="2" id="KW-0325">Glycoprotein</keyword>
<dbReference type="SUPFAM" id="SSF55486">
    <property type="entry name" value="Metalloproteases ('zincins'), catalytic domain"/>
    <property type="match status" value="1"/>
</dbReference>
<evidence type="ECO:0000256" key="3">
    <source>
        <dbReference type="ARBA" id="ARBA00060890"/>
    </source>
</evidence>
<dbReference type="GeneID" id="80881311"/>
<evidence type="ECO:0000313" key="7">
    <source>
        <dbReference type="EMBL" id="KAJ8096529.1"/>
    </source>
</evidence>
<evidence type="ECO:0000256" key="5">
    <source>
        <dbReference type="SAM" id="SignalP"/>
    </source>
</evidence>
<feature type="region of interest" description="Disordered" evidence="4">
    <location>
        <begin position="244"/>
        <end position="295"/>
    </location>
</feature>
<gene>
    <name evidence="7" type="ORF">POJ06DRAFT_241645</name>
</gene>
<feature type="chain" id="PRO_5041999423" evidence="5">
    <location>
        <begin position="18"/>
        <end position="295"/>
    </location>
</feature>
<dbReference type="FunFam" id="3.40.390.10:FF:000043">
    <property type="entry name" value="Major allergen Asp F2"/>
    <property type="match status" value="1"/>
</dbReference>
<dbReference type="RefSeq" id="XP_056039979.1">
    <property type="nucleotide sequence ID" value="XM_056186145.1"/>
</dbReference>
<keyword evidence="1 5" id="KW-0732">Signal</keyword>
<dbReference type="Gene3D" id="3.40.390.10">
    <property type="entry name" value="Collagenase (Catalytic Domain)"/>
    <property type="match status" value="1"/>
</dbReference>
<reference evidence="7" key="1">
    <citation type="submission" date="2023-03" db="EMBL/GenBank/DDBJ databases">
        <title>Near-Complete genome sequence of Lipomyces tetrasporous NRRL Y-64009, an oleaginous yeast capable of growing on lignocellulosic hydrolysates.</title>
        <authorList>
            <consortium name="Lawrence Berkeley National Laboratory"/>
            <person name="Jagtap S.S."/>
            <person name="Liu J.-J."/>
            <person name="Walukiewicz H.E."/>
            <person name="Pangilinan J."/>
            <person name="Lipzen A."/>
            <person name="Ahrendt S."/>
            <person name="Koriabine M."/>
            <person name="Cobaugh K."/>
            <person name="Salamov A."/>
            <person name="Yoshinaga Y."/>
            <person name="Ng V."/>
            <person name="Daum C."/>
            <person name="Grigoriev I.V."/>
            <person name="Slininger P.J."/>
            <person name="Dien B.S."/>
            <person name="Jin Y.-S."/>
            <person name="Rao C.V."/>
        </authorList>
    </citation>
    <scope>NUCLEOTIDE SEQUENCE</scope>
    <source>
        <strain evidence="7">NRRL Y-64009</strain>
    </source>
</reference>
<feature type="domain" description="Putative peptidase" evidence="6">
    <location>
        <begin position="27"/>
        <end position="238"/>
    </location>
</feature>
<dbReference type="PANTHER" id="PTHR39399:SF1">
    <property type="entry name" value="PROTEIN ZPS1"/>
    <property type="match status" value="1"/>
</dbReference>
<dbReference type="InterPro" id="IPR039124">
    <property type="entry name" value="PRA1-like"/>
</dbReference>
<evidence type="ECO:0000256" key="2">
    <source>
        <dbReference type="ARBA" id="ARBA00023180"/>
    </source>
</evidence>
<protein>
    <submittedName>
        <fullName evidence="7">Peptidase family-domain-containing protein</fullName>
    </submittedName>
</protein>
<sequence>MRVTLPLLILAASSAHAAPFMAVDNGGVKAWDSGAVNDYIIHVSCNATEVHQLRKGLADAITLAAHARDHVLRWGNASEIYQRYFGNAASGEVVGNLEKIVSADKGSVLFRCDNPDGNCDIEGWAGHWRGANATGETVICPLSFTTRRYLEQICAFGFTVSGSKPNELFGSDLIHRLYHTPAIGEGHVEHFADSYEDVLELGKHNSTFAVRDSNTLQYFALDAYAYDIAVPGIGCAGNIIKSSPEQQRTTTSSQTSSLRPSTSTAPSSTVTQPPSSTFEVPEGCPTHEGGELHCA</sequence>
<evidence type="ECO:0000256" key="4">
    <source>
        <dbReference type="SAM" id="MobiDB-lite"/>
    </source>
</evidence>
<dbReference type="CDD" id="cd11307">
    <property type="entry name" value="M35_Asp_f2_like"/>
    <property type="match status" value="1"/>
</dbReference>
<dbReference type="EMBL" id="JARPMG010000015">
    <property type="protein sequence ID" value="KAJ8096529.1"/>
    <property type="molecule type" value="Genomic_DNA"/>
</dbReference>
<name>A0AAD7QJV6_9ASCO</name>
<dbReference type="PANTHER" id="PTHR39399">
    <property type="entry name" value="PROTEIN ZPS1"/>
    <property type="match status" value="1"/>
</dbReference>
<organism evidence="7 8">
    <name type="scientific">Lipomyces tetrasporus</name>
    <dbReference type="NCBI Taxonomy" id="54092"/>
    <lineage>
        <taxon>Eukaryota</taxon>
        <taxon>Fungi</taxon>
        <taxon>Dikarya</taxon>
        <taxon>Ascomycota</taxon>
        <taxon>Saccharomycotina</taxon>
        <taxon>Lipomycetes</taxon>
        <taxon>Lipomycetales</taxon>
        <taxon>Lipomycetaceae</taxon>
        <taxon>Lipomyces</taxon>
    </lineage>
</organism>
<dbReference type="Pfam" id="PF13933">
    <property type="entry name" value="HRXXH"/>
    <property type="match status" value="1"/>
</dbReference>
<dbReference type="GO" id="GO:0005178">
    <property type="term" value="F:integrin binding"/>
    <property type="evidence" value="ECO:0007669"/>
    <property type="project" value="TreeGrafter"/>
</dbReference>
<dbReference type="InterPro" id="IPR024079">
    <property type="entry name" value="MetalloPept_cat_dom_sf"/>
</dbReference>
<evidence type="ECO:0000259" key="6">
    <source>
        <dbReference type="Pfam" id="PF13933"/>
    </source>
</evidence>
<dbReference type="GO" id="GO:0008237">
    <property type="term" value="F:metallopeptidase activity"/>
    <property type="evidence" value="ECO:0007669"/>
    <property type="project" value="InterPro"/>
</dbReference>
<feature type="signal peptide" evidence="5">
    <location>
        <begin position="1"/>
        <end position="17"/>
    </location>
</feature>
<dbReference type="Proteomes" id="UP001217417">
    <property type="component" value="Unassembled WGS sequence"/>
</dbReference>
<accession>A0AAD7QJV6</accession>
<proteinExistence type="inferred from homology"/>
<dbReference type="AlphaFoldDB" id="A0AAD7QJV6"/>
<dbReference type="InterPro" id="IPR029482">
    <property type="entry name" value="HRXXH"/>
</dbReference>
<keyword evidence="8" id="KW-1185">Reference proteome</keyword>
<comment type="similarity">
    <text evidence="3">Belongs to the ZPS1 family.</text>
</comment>
<evidence type="ECO:0000313" key="8">
    <source>
        <dbReference type="Proteomes" id="UP001217417"/>
    </source>
</evidence>
<dbReference type="GO" id="GO:0009277">
    <property type="term" value="C:fungal-type cell wall"/>
    <property type="evidence" value="ECO:0007669"/>
    <property type="project" value="TreeGrafter"/>
</dbReference>
<dbReference type="GO" id="GO:0009986">
    <property type="term" value="C:cell surface"/>
    <property type="evidence" value="ECO:0007669"/>
    <property type="project" value="TreeGrafter"/>
</dbReference>
<evidence type="ECO:0000256" key="1">
    <source>
        <dbReference type="ARBA" id="ARBA00022729"/>
    </source>
</evidence>
<feature type="compositionally biased region" description="Low complexity" evidence="4">
    <location>
        <begin position="244"/>
        <end position="277"/>
    </location>
</feature>
<dbReference type="GO" id="GO:0008270">
    <property type="term" value="F:zinc ion binding"/>
    <property type="evidence" value="ECO:0007669"/>
    <property type="project" value="TreeGrafter"/>
</dbReference>
<comment type="caution">
    <text evidence="7">The sequence shown here is derived from an EMBL/GenBank/DDBJ whole genome shotgun (WGS) entry which is preliminary data.</text>
</comment>
<dbReference type="GO" id="GO:0005576">
    <property type="term" value="C:extracellular region"/>
    <property type="evidence" value="ECO:0007669"/>
    <property type="project" value="TreeGrafter"/>
</dbReference>